<dbReference type="InterPro" id="IPR050300">
    <property type="entry name" value="GDXG_lipolytic_enzyme"/>
</dbReference>
<keyword evidence="2 5" id="KW-0378">Hydrolase</keyword>
<sequence length="326" mass="35645">MTSLRQGSTREPGHTRFVRPRRGRLIGALLNGLLRLTVKWRHGLRIDIAALRDQLAKLDRQAPHRLLAGVQRQRVDCNGVNAHWLVPKTCRPKRVLLYLHGGAFVGYTADTYAGMVASWCKALDARALMVDYRLAPESPHPAALQDCFTAYQWLLDQGVKPQHIVLAGDSAGGNLALATLQHLKHAGLPLPCCAALLSPFLDFTLSGASALTNARRDPVFTHAFAIGIRGFYASAEQHSLPAVSPLFGDFHALPPLLLQVGSTEMLLDDAVRAAAKARAAGVTVQLEVWRHLPHVFQMVAALPQSREAARHICDFVRVHAGWSADC</sequence>
<dbReference type="Proteomes" id="UP000765224">
    <property type="component" value="Unassembled WGS sequence"/>
</dbReference>
<accession>A0ABS6PEA2</accession>
<dbReference type="PANTHER" id="PTHR48081:SF30">
    <property type="entry name" value="ACETYL-HYDROLASE LIPR-RELATED"/>
    <property type="match status" value="1"/>
</dbReference>
<dbReference type="PROSITE" id="PS01174">
    <property type="entry name" value="LIPASE_GDXG_SER"/>
    <property type="match status" value="1"/>
</dbReference>
<evidence type="ECO:0000256" key="3">
    <source>
        <dbReference type="PROSITE-ProRule" id="PRU10038"/>
    </source>
</evidence>
<organism evidence="5 6">
    <name type="scientific">Pseudomonas ekonensis</name>
    <dbReference type="NCBI Taxonomy" id="2842353"/>
    <lineage>
        <taxon>Bacteria</taxon>
        <taxon>Pseudomonadati</taxon>
        <taxon>Pseudomonadota</taxon>
        <taxon>Gammaproteobacteria</taxon>
        <taxon>Pseudomonadales</taxon>
        <taxon>Pseudomonadaceae</taxon>
        <taxon>Pseudomonas</taxon>
    </lineage>
</organism>
<evidence type="ECO:0000256" key="1">
    <source>
        <dbReference type="ARBA" id="ARBA00010515"/>
    </source>
</evidence>
<evidence type="ECO:0000256" key="2">
    <source>
        <dbReference type="ARBA" id="ARBA00022801"/>
    </source>
</evidence>
<name>A0ABS6PEA2_9PSED</name>
<evidence type="ECO:0000259" key="4">
    <source>
        <dbReference type="Pfam" id="PF07859"/>
    </source>
</evidence>
<dbReference type="PANTHER" id="PTHR48081">
    <property type="entry name" value="AB HYDROLASE SUPERFAMILY PROTEIN C4A8.06C"/>
    <property type="match status" value="1"/>
</dbReference>
<proteinExistence type="inferred from homology"/>
<evidence type="ECO:0000313" key="6">
    <source>
        <dbReference type="Proteomes" id="UP000765224"/>
    </source>
</evidence>
<comment type="similarity">
    <text evidence="1">Belongs to the 'GDXG' lipolytic enzyme family.</text>
</comment>
<gene>
    <name evidence="5" type="ORF">KVG96_11225</name>
</gene>
<evidence type="ECO:0000313" key="5">
    <source>
        <dbReference type="EMBL" id="MBV4458524.1"/>
    </source>
</evidence>
<feature type="domain" description="Alpha/beta hydrolase fold-3" evidence="4">
    <location>
        <begin position="96"/>
        <end position="297"/>
    </location>
</feature>
<dbReference type="EMBL" id="JAHSTS010000001">
    <property type="protein sequence ID" value="MBV4458524.1"/>
    <property type="molecule type" value="Genomic_DNA"/>
</dbReference>
<comment type="caution">
    <text evidence="5">The sequence shown here is derived from an EMBL/GenBank/DDBJ whole genome shotgun (WGS) entry which is preliminary data.</text>
</comment>
<keyword evidence="6" id="KW-1185">Reference proteome</keyword>
<dbReference type="Pfam" id="PF07859">
    <property type="entry name" value="Abhydrolase_3"/>
    <property type="match status" value="1"/>
</dbReference>
<dbReference type="InterPro" id="IPR033140">
    <property type="entry name" value="Lipase_GDXG_put_SER_AS"/>
</dbReference>
<reference evidence="5 6" key="1">
    <citation type="submission" date="2021-06" db="EMBL/GenBank/DDBJ databases">
        <title>Updating the genus Pseudomonas: Description of 43 new species and partition of the Pseudomonas putida group.</title>
        <authorList>
            <person name="Girard L."/>
            <person name="Lood C."/>
            <person name="Vandamme P."/>
            <person name="Rokni-Zadeh H."/>
            <person name="Van Noort V."/>
            <person name="Hofte M."/>
            <person name="Lavigne R."/>
            <person name="De Mot R."/>
        </authorList>
    </citation>
    <scope>NUCLEOTIDE SEQUENCE [LARGE SCALE GENOMIC DNA]</scope>
    <source>
        <strain evidence="5 6">COR58</strain>
    </source>
</reference>
<feature type="active site" evidence="3">
    <location>
        <position position="170"/>
    </location>
</feature>
<dbReference type="GO" id="GO:0016787">
    <property type="term" value="F:hydrolase activity"/>
    <property type="evidence" value="ECO:0007669"/>
    <property type="project" value="UniProtKB-KW"/>
</dbReference>
<protein>
    <submittedName>
        <fullName evidence="5">Alpha/beta hydrolase</fullName>
    </submittedName>
</protein>
<dbReference type="RefSeq" id="WP_217892124.1">
    <property type="nucleotide sequence ID" value="NZ_JAHSTS010000001.1"/>
</dbReference>
<dbReference type="InterPro" id="IPR013094">
    <property type="entry name" value="AB_hydrolase_3"/>
</dbReference>